<accession>A0AAD1BG36</accession>
<evidence type="ECO:0000313" key="1">
    <source>
        <dbReference type="EMBL" id="BAR95019.1"/>
    </source>
</evidence>
<gene>
    <name evidence="1" type="ORF">PI172_0291</name>
</gene>
<name>A0AAD1BG36_PREIN</name>
<dbReference type="EMBL" id="AP014925">
    <property type="protein sequence ID" value="BAR95019.1"/>
    <property type="molecule type" value="Genomic_DNA"/>
</dbReference>
<dbReference type="Proteomes" id="UP000067008">
    <property type="component" value="Chromosome 2"/>
</dbReference>
<reference evidence="1 2" key="1">
    <citation type="submission" date="2015-07" db="EMBL/GenBank/DDBJ databases">
        <title>Complete genome sequence of Prevotella intermedia strain 17-2.</title>
        <authorList>
            <person name="Nambu T."/>
        </authorList>
    </citation>
    <scope>NUCLEOTIDE SEQUENCE [LARGE SCALE GENOMIC DNA]</scope>
    <source>
        <strain evidence="1 2">17-2</strain>
    </source>
</reference>
<sequence length="38" mass="4231">MIYSLTGIYNDAQKGTMTIQQSLQTQRVASIKSVLKTI</sequence>
<proteinExistence type="predicted"/>
<dbReference type="AlphaFoldDB" id="A0AAD1BG36"/>
<organism evidence="1 2">
    <name type="scientific">Prevotella intermedia</name>
    <dbReference type="NCBI Taxonomy" id="28131"/>
    <lineage>
        <taxon>Bacteria</taxon>
        <taxon>Pseudomonadati</taxon>
        <taxon>Bacteroidota</taxon>
        <taxon>Bacteroidia</taxon>
        <taxon>Bacteroidales</taxon>
        <taxon>Prevotellaceae</taxon>
        <taxon>Prevotella</taxon>
    </lineage>
</organism>
<evidence type="ECO:0000313" key="2">
    <source>
        <dbReference type="Proteomes" id="UP000067008"/>
    </source>
</evidence>
<protein>
    <submittedName>
        <fullName evidence="1">Uncharacterized protein</fullName>
    </submittedName>
</protein>